<organism evidence="2 3">
    <name type="scientific">Heterotrigona itama</name>
    <dbReference type="NCBI Taxonomy" id="395501"/>
    <lineage>
        <taxon>Eukaryota</taxon>
        <taxon>Metazoa</taxon>
        <taxon>Ecdysozoa</taxon>
        <taxon>Arthropoda</taxon>
        <taxon>Hexapoda</taxon>
        <taxon>Insecta</taxon>
        <taxon>Pterygota</taxon>
        <taxon>Neoptera</taxon>
        <taxon>Endopterygota</taxon>
        <taxon>Hymenoptera</taxon>
        <taxon>Apocrita</taxon>
        <taxon>Aculeata</taxon>
        <taxon>Apoidea</taxon>
        <taxon>Anthophila</taxon>
        <taxon>Apidae</taxon>
        <taxon>Heterotrigona</taxon>
    </lineage>
</organism>
<evidence type="ECO:0000313" key="2">
    <source>
        <dbReference type="EMBL" id="CAD1481292.1"/>
    </source>
</evidence>
<dbReference type="AlphaFoldDB" id="A0A6V7HJT7"/>
<feature type="non-terminal residue" evidence="2">
    <location>
        <position position="121"/>
    </location>
</feature>
<dbReference type="EMBL" id="CAJDYZ010013717">
    <property type="protein sequence ID" value="CAD1481292.1"/>
    <property type="molecule type" value="Genomic_DNA"/>
</dbReference>
<dbReference type="Proteomes" id="UP000752696">
    <property type="component" value="Unassembled WGS sequence"/>
</dbReference>
<comment type="caution">
    <text evidence="2">The sequence shown here is derived from an EMBL/GenBank/DDBJ whole genome shotgun (WGS) entry which is preliminary data.</text>
</comment>
<name>A0A6V7HJT7_9HYME</name>
<reference evidence="2" key="1">
    <citation type="submission" date="2020-07" db="EMBL/GenBank/DDBJ databases">
        <authorList>
            <person name="Nazaruddin N."/>
        </authorList>
    </citation>
    <scope>NUCLEOTIDE SEQUENCE</scope>
</reference>
<feature type="region of interest" description="Disordered" evidence="1">
    <location>
        <begin position="1"/>
        <end position="35"/>
    </location>
</feature>
<proteinExistence type="predicted"/>
<accession>A0A6V7HJT7</accession>
<protein>
    <submittedName>
        <fullName evidence="2">Uncharacterized protein</fullName>
    </submittedName>
</protein>
<sequence>QRLIIPGNGHSNREDFSSRRTCPASSSQASASRSNTLNAVGIAQSVKHQTLNLRVQGSSPCSGEKEEDIVSFSGEAIVEVSVVNYHIIIMVRIESSIVTSKRYGLNFQSSSTSKPSSSKHA</sequence>
<gene>
    <name evidence="2" type="ORF">MHI_LOCUS999619</name>
</gene>
<feature type="compositionally biased region" description="Low complexity" evidence="1">
    <location>
        <begin position="24"/>
        <end position="34"/>
    </location>
</feature>
<evidence type="ECO:0000256" key="1">
    <source>
        <dbReference type="SAM" id="MobiDB-lite"/>
    </source>
</evidence>
<keyword evidence="3" id="KW-1185">Reference proteome</keyword>
<evidence type="ECO:0000313" key="3">
    <source>
        <dbReference type="Proteomes" id="UP000752696"/>
    </source>
</evidence>